<feature type="domain" description="ABC transporter" evidence="7">
    <location>
        <begin position="3"/>
        <end position="239"/>
    </location>
</feature>
<dbReference type="InterPro" id="IPR003439">
    <property type="entry name" value="ABC_transporter-like_ATP-bd"/>
</dbReference>
<gene>
    <name evidence="8" type="ORF">EDEG_00413</name>
</gene>
<evidence type="ECO:0000313" key="9">
    <source>
        <dbReference type="Proteomes" id="UP000003163"/>
    </source>
</evidence>
<feature type="transmembrane region" description="Helical" evidence="6">
    <location>
        <begin position="431"/>
        <end position="455"/>
    </location>
</feature>
<accession>J9D160</accession>
<dbReference type="GO" id="GO:0016887">
    <property type="term" value="F:ATP hydrolysis activity"/>
    <property type="evidence" value="ECO:0007669"/>
    <property type="project" value="InterPro"/>
</dbReference>
<dbReference type="PROSITE" id="PS50893">
    <property type="entry name" value="ABC_TRANSPORTER_2"/>
    <property type="match status" value="1"/>
</dbReference>
<evidence type="ECO:0000259" key="7">
    <source>
        <dbReference type="PROSITE" id="PS50893"/>
    </source>
</evidence>
<protein>
    <recommendedName>
        <fullName evidence="7">ABC transporter domain-containing protein</fullName>
    </recommendedName>
</protein>
<name>J9D160_EDHAE</name>
<evidence type="ECO:0000256" key="5">
    <source>
        <dbReference type="ARBA" id="ARBA00023136"/>
    </source>
</evidence>
<dbReference type="HOGENOM" id="CLU_548629_0_0_1"/>
<dbReference type="GO" id="GO:0042626">
    <property type="term" value="F:ATPase-coupled transmembrane transporter activity"/>
    <property type="evidence" value="ECO:0007669"/>
    <property type="project" value="TreeGrafter"/>
</dbReference>
<keyword evidence="2" id="KW-0813">Transport</keyword>
<comment type="caution">
    <text evidence="8">The sequence shown here is derived from an EMBL/GenBank/DDBJ whole genome shotgun (WGS) entry which is preliminary data.</text>
</comment>
<dbReference type="GO" id="GO:0005524">
    <property type="term" value="F:ATP binding"/>
    <property type="evidence" value="ECO:0007669"/>
    <property type="project" value="InterPro"/>
</dbReference>
<evidence type="ECO:0000256" key="4">
    <source>
        <dbReference type="ARBA" id="ARBA00022989"/>
    </source>
</evidence>
<dbReference type="Gene3D" id="3.40.50.300">
    <property type="entry name" value="P-loop containing nucleotide triphosphate hydrolases"/>
    <property type="match status" value="1"/>
</dbReference>
<feature type="transmembrane region" description="Helical" evidence="6">
    <location>
        <begin position="371"/>
        <end position="395"/>
    </location>
</feature>
<dbReference type="PANTHER" id="PTHR48041:SF91">
    <property type="entry name" value="ABC TRANSPORTER G FAMILY MEMBER 28"/>
    <property type="match status" value="1"/>
</dbReference>
<dbReference type="OrthoDB" id="2196280at2759"/>
<dbReference type="InParanoid" id="J9D160"/>
<dbReference type="InterPro" id="IPR050352">
    <property type="entry name" value="ABCG_transporters"/>
</dbReference>
<dbReference type="STRING" id="1003232.J9D160"/>
<feature type="transmembrane region" description="Helical" evidence="6">
    <location>
        <begin position="533"/>
        <end position="552"/>
    </location>
</feature>
<evidence type="ECO:0000256" key="1">
    <source>
        <dbReference type="ARBA" id="ARBA00004141"/>
    </source>
</evidence>
<dbReference type="Pfam" id="PF00005">
    <property type="entry name" value="ABC_tran"/>
    <property type="match status" value="1"/>
</dbReference>
<evidence type="ECO:0000256" key="3">
    <source>
        <dbReference type="ARBA" id="ARBA00022692"/>
    </source>
</evidence>
<keyword evidence="3 6" id="KW-0812">Transmembrane</keyword>
<dbReference type="PANTHER" id="PTHR48041">
    <property type="entry name" value="ABC TRANSPORTER G FAMILY MEMBER 28"/>
    <property type="match status" value="1"/>
</dbReference>
<evidence type="ECO:0000256" key="2">
    <source>
        <dbReference type="ARBA" id="ARBA00022448"/>
    </source>
</evidence>
<sequence length="618" mass="72764">MGVIFENLSVKLNNQKTIIENVAGNIENGEIVAILGDNEVAKRMLLNIFTGRMPENGVVKGRILIDGKGRKPQEWIKKYKYVSEDDTFSDNETVKEFLKFSVQLNNVGSSKQVINSICNNYIEKFKLNDVKDKLIKNLDANDKKMVSILVSLIGDSEIIFLYNPFYSLKAENVKFLLNFFCFLSKKHQTTIIMTVKSLNTYELNYFNKLIFLDGSRPIFIGADFDLESKLDKIGVSVPKLMNSIEFLNDIIDAKLIYDENNFERNVCIQLNELYNEGSAKYGAEEHGNITKTKIVSLKISFQHFLLLLQRRFRINYGNLNEQIIDKVIIFSIILIIIAFKALLKFLAQDNFIFEIMTRLFLRCKLEEDQQYYQTIFTTLYTFSYYNSALFLMFLLDFYKFRIFKELLNIIRSEKKMFEKHILETRYNQITYAIYLIVYTYINYLIDIMITSVIYIGHREKLSHFMLLRLDVFIITPLFLVMSFGFIAILYPIKYMKCLLTINKYLIFLNQSVVLQVLVVLCKRLNLHFNFIKLVIALIFPFKLISLYQYFVISECETMFQINGHLPSWYEHELNKFYDLILFKCTSNYKNQYIGFVATMWFLIGVFVLAYLRAPKYRI</sequence>
<reference evidence="9" key="2">
    <citation type="submission" date="2015-07" db="EMBL/GenBank/DDBJ databases">
        <title>Contrasting host-pathogen interactions and genome evolution in two generalist and specialist microsporidian pathogens of mosquitoes.</title>
        <authorList>
            <consortium name="The Broad Institute Genomics Platform"/>
            <consortium name="The Broad Institute Genome Sequencing Center for Infectious Disease"/>
            <person name="Cuomo C.A."/>
            <person name="Sanscrainte N.D."/>
            <person name="Goldberg J.M."/>
            <person name="Heiman D."/>
            <person name="Young S."/>
            <person name="Zeng Q."/>
            <person name="Becnel J.J."/>
            <person name="Birren B.W."/>
        </authorList>
    </citation>
    <scope>NUCLEOTIDE SEQUENCE [LARGE SCALE GENOMIC DNA]</scope>
    <source>
        <strain evidence="9">USNM 41457</strain>
    </source>
</reference>
<keyword evidence="5 6" id="KW-0472">Membrane</keyword>
<proteinExistence type="predicted"/>
<evidence type="ECO:0000313" key="8">
    <source>
        <dbReference type="EMBL" id="EJW01561.1"/>
    </source>
</evidence>
<keyword evidence="9" id="KW-1185">Reference proteome</keyword>
<feature type="transmembrane region" description="Helical" evidence="6">
    <location>
        <begin position="327"/>
        <end position="347"/>
    </location>
</feature>
<dbReference type="GO" id="GO:0016020">
    <property type="term" value="C:membrane"/>
    <property type="evidence" value="ECO:0007669"/>
    <property type="project" value="UniProtKB-SubCell"/>
</dbReference>
<keyword evidence="4 6" id="KW-1133">Transmembrane helix</keyword>
<evidence type="ECO:0000256" key="6">
    <source>
        <dbReference type="SAM" id="Phobius"/>
    </source>
</evidence>
<comment type="subcellular location">
    <subcellularLocation>
        <location evidence="1">Membrane</location>
        <topology evidence="1">Multi-pass membrane protein</topology>
    </subcellularLocation>
</comment>
<dbReference type="EMBL" id="AFBI03000004">
    <property type="protein sequence ID" value="EJW01561.1"/>
    <property type="molecule type" value="Genomic_DNA"/>
</dbReference>
<feature type="transmembrane region" description="Helical" evidence="6">
    <location>
        <begin position="467"/>
        <end position="492"/>
    </location>
</feature>
<dbReference type="Proteomes" id="UP000003163">
    <property type="component" value="Unassembled WGS sequence"/>
</dbReference>
<feature type="transmembrane region" description="Helical" evidence="6">
    <location>
        <begin position="592"/>
        <end position="611"/>
    </location>
</feature>
<dbReference type="InterPro" id="IPR027417">
    <property type="entry name" value="P-loop_NTPase"/>
</dbReference>
<dbReference type="SUPFAM" id="SSF52540">
    <property type="entry name" value="P-loop containing nucleoside triphosphate hydrolases"/>
    <property type="match status" value="1"/>
</dbReference>
<organism evidence="8 9">
    <name type="scientific">Edhazardia aedis (strain USNM 41457)</name>
    <name type="common">Microsporidian parasite</name>
    <dbReference type="NCBI Taxonomy" id="1003232"/>
    <lineage>
        <taxon>Eukaryota</taxon>
        <taxon>Fungi</taxon>
        <taxon>Fungi incertae sedis</taxon>
        <taxon>Microsporidia</taxon>
        <taxon>Edhazardia</taxon>
    </lineage>
</organism>
<dbReference type="AlphaFoldDB" id="J9D160"/>
<dbReference type="VEuPathDB" id="MicrosporidiaDB:EDEG_00413"/>
<reference evidence="8 9" key="1">
    <citation type="submission" date="2011-08" db="EMBL/GenBank/DDBJ databases">
        <authorList>
            <person name="Liu Z.J."/>
            <person name="Shi F.L."/>
            <person name="Lu J.Q."/>
            <person name="Li M."/>
            <person name="Wang Z.L."/>
        </authorList>
    </citation>
    <scope>NUCLEOTIDE SEQUENCE [LARGE SCALE GENOMIC DNA]</scope>
    <source>
        <strain evidence="8 9">USNM 41457</strain>
    </source>
</reference>
<dbReference type="OMA" id="NLWDEPL"/>